<dbReference type="GO" id="GO:0022857">
    <property type="term" value="F:transmembrane transporter activity"/>
    <property type="evidence" value="ECO:0007669"/>
    <property type="project" value="TreeGrafter"/>
</dbReference>
<dbReference type="EMBL" id="ML992671">
    <property type="protein sequence ID" value="KAF2213037.1"/>
    <property type="molecule type" value="Genomic_DNA"/>
</dbReference>
<dbReference type="PANTHER" id="PTHR43791:SF91">
    <property type="entry name" value="MAJOR FACILITATOR SUPERFAMILY (MFS) PROFILE DOMAIN-CONTAINING PROTEIN-RELATED"/>
    <property type="match status" value="1"/>
</dbReference>
<dbReference type="InterPro" id="IPR036259">
    <property type="entry name" value="MFS_trans_sf"/>
</dbReference>
<feature type="transmembrane region" description="Helical" evidence="6">
    <location>
        <begin position="16"/>
        <end position="39"/>
    </location>
</feature>
<feature type="transmembrane region" description="Helical" evidence="6">
    <location>
        <begin position="84"/>
        <end position="107"/>
    </location>
</feature>
<keyword evidence="4 6" id="KW-1133">Transmembrane helix</keyword>
<evidence type="ECO:0000313" key="7">
    <source>
        <dbReference type="EMBL" id="KAF2213037.1"/>
    </source>
</evidence>
<protein>
    <recommendedName>
        <fullName evidence="9">Major facilitator superfamily (MFS) profile domain-containing protein</fullName>
    </recommendedName>
</protein>
<feature type="transmembrane region" description="Helical" evidence="6">
    <location>
        <begin position="51"/>
        <end position="72"/>
    </location>
</feature>
<dbReference type="PANTHER" id="PTHR43791">
    <property type="entry name" value="PERMEASE-RELATED"/>
    <property type="match status" value="1"/>
</dbReference>
<evidence type="ECO:0000256" key="2">
    <source>
        <dbReference type="ARBA" id="ARBA00022448"/>
    </source>
</evidence>
<dbReference type="OrthoDB" id="2962993at2759"/>
<evidence type="ECO:0000256" key="5">
    <source>
        <dbReference type="ARBA" id="ARBA00023136"/>
    </source>
</evidence>
<dbReference type="Proteomes" id="UP000799539">
    <property type="component" value="Unassembled WGS sequence"/>
</dbReference>
<proteinExistence type="predicted"/>
<keyword evidence="3 6" id="KW-0812">Transmembrane</keyword>
<dbReference type="AlphaFoldDB" id="A0A6A6FHR7"/>
<gene>
    <name evidence="7" type="ORF">CERZMDRAFT_111445</name>
</gene>
<keyword evidence="2" id="KW-0813">Transport</keyword>
<evidence type="ECO:0000256" key="3">
    <source>
        <dbReference type="ARBA" id="ARBA00022692"/>
    </source>
</evidence>
<organism evidence="7 8">
    <name type="scientific">Cercospora zeae-maydis SCOH1-5</name>
    <dbReference type="NCBI Taxonomy" id="717836"/>
    <lineage>
        <taxon>Eukaryota</taxon>
        <taxon>Fungi</taxon>
        <taxon>Dikarya</taxon>
        <taxon>Ascomycota</taxon>
        <taxon>Pezizomycotina</taxon>
        <taxon>Dothideomycetes</taxon>
        <taxon>Dothideomycetidae</taxon>
        <taxon>Mycosphaerellales</taxon>
        <taxon>Mycosphaerellaceae</taxon>
        <taxon>Cercospora</taxon>
    </lineage>
</organism>
<dbReference type="GO" id="GO:0016020">
    <property type="term" value="C:membrane"/>
    <property type="evidence" value="ECO:0007669"/>
    <property type="project" value="UniProtKB-SubCell"/>
</dbReference>
<name>A0A6A6FHR7_9PEZI</name>
<reference evidence="7" key="1">
    <citation type="journal article" date="2020" name="Stud. Mycol.">
        <title>101 Dothideomycetes genomes: a test case for predicting lifestyles and emergence of pathogens.</title>
        <authorList>
            <person name="Haridas S."/>
            <person name="Albert R."/>
            <person name="Binder M."/>
            <person name="Bloem J."/>
            <person name="Labutti K."/>
            <person name="Salamov A."/>
            <person name="Andreopoulos B."/>
            <person name="Baker S."/>
            <person name="Barry K."/>
            <person name="Bills G."/>
            <person name="Bluhm B."/>
            <person name="Cannon C."/>
            <person name="Castanera R."/>
            <person name="Culley D."/>
            <person name="Daum C."/>
            <person name="Ezra D."/>
            <person name="Gonzalez J."/>
            <person name="Henrissat B."/>
            <person name="Kuo A."/>
            <person name="Liang C."/>
            <person name="Lipzen A."/>
            <person name="Lutzoni F."/>
            <person name="Magnuson J."/>
            <person name="Mondo S."/>
            <person name="Nolan M."/>
            <person name="Ohm R."/>
            <person name="Pangilinan J."/>
            <person name="Park H.-J."/>
            <person name="Ramirez L."/>
            <person name="Alfaro M."/>
            <person name="Sun H."/>
            <person name="Tritt A."/>
            <person name="Yoshinaga Y."/>
            <person name="Zwiers L.-H."/>
            <person name="Turgeon B."/>
            <person name="Goodwin S."/>
            <person name="Spatafora J."/>
            <person name="Crous P."/>
            <person name="Grigoriev I."/>
        </authorList>
    </citation>
    <scope>NUCLEOTIDE SEQUENCE</scope>
    <source>
        <strain evidence="7">SCOH1-5</strain>
    </source>
</reference>
<evidence type="ECO:0000313" key="8">
    <source>
        <dbReference type="Proteomes" id="UP000799539"/>
    </source>
</evidence>
<sequence length="143" mass="15848">MNRGLLASTVTAEGPGVLYLGCFVAAAGIWVILGLNIAWLNTNNPRYGKRATASGMQIMLGNIPGVISPWLYTNNDAPLYTKGHAVNLALVAFAGVVHAVMCFYFTWENKQRSMGRRDHRIEGKTEKEILEMADESPRFQFTR</sequence>
<keyword evidence="5 6" id="KW-0472">Membrane</keyword>
<comment type="subcellular location">
    <subcellularLocation>
        <location evidence="1">Membrane</location>
        <topology evidence="1">Multi-pass membrane protein</topology>
    </subcellularLocation>
</comment>
<evidence type="ECO:0000256" key="1">
    <source>
        <dbReference type="ARBA" id="ARBA00004141"/>
    </source>
</evidence>
<keyword evidence="8" id="KW-1185">Reference proteome</keyword>
<accession>A0A6A6FHR7</accession>
<evidence type="ECO:0000256" key="4">
    <source>
        <dbReference type="ARBA" id="ARBA00022989"/>
    </source>
</evidence>
<evidence type="ECO:0000256" key="6">
    <source>
        <dbReference type="SAM" id="Phobius"/>
    </source>
</evidence>
<evidence type="ECO:0008006" key="9">
    <source>
        <dbReference type="Google" id="ProtNLM"/>
    </source>
</evidence>
<dbReference type="SUPFAM" id="SSF103473">
    <property type="entry name" value="MFS general substrate transporter"/>
    <property type="match status" value="1"/>
</dbReference>